<comment type="caution">
    <text evidence="1">The sequence shown here is derived from an EMBL/GenBank/DDBJ whole genome shotgun (WGS) entry which is preliminary data.</text>
</comment>
<dbReference type="Proteomes" id="UP001439008">
    <property type="component" value="Unassembled WGS sequence"/>
</dbReference>
<evidence type="ECO:0000313" key="2">
    <source>
        <dbReference type="Proteomes" id="UP001439008"/>
    </source>
</evidence>
<feature type="non-terminal residue" evidence="1">
    <location>
        <position position="165"/>
    </location>
</feature>
<dbReference type="EMBL" id="JBDODL010006667">
    <property type="protein sequence ID" value="MES1923529.1"/>
    <property type="molecule type" value="Genomic_DNA"/>
</dbReference>
<proteinExistence type="predicted"/>
<evidence type="ECO:0000313" key="1">
    <source>
        <dbReference type="EMBL" id="MES1923529.1"/>
    </source>
</evidence>
<protein>
    <recommendedName>
        <fullName evidence="3">Flagellin</fullName>
    </recommendedName>
</protein>
<reference evidence="1 2" key="1">
    <citation type="journal article" date="2024" name="BMC Biol.">
        <title>Comparative genomics of Ascetosporea gives new insight into the evolutionary basis for animal parasitism in Rhizaria.</title>
        <authorList>
            <person name="Hiltunen Thoren M."/>
            <person name="Onut-Brannstrom I."/>
            <person name="Alfjorden A."/>
            <person name="Peckova H."/>
            <person name="Swords F."/>
            <person name="Hooper C."/>
            <person name="Holzer A.S."/>
            <person name="Bass D."/>
            <person name="Burki F."/>
        </authorList>
    </citation>
    <scope>NUCLEOTIDE SEQUENCE [LARGE SCALE GENOMIC DNA]</scope>
    <source>
        <strain evidence="1">20-A016</strain>
    </source>
</reference>
<evidence type="ECO:0008006" key="3">
    <source>
        <dbReference type="Google" id="ProtNLM"/>
    </source>
</evidence>
<accession>A0ABV2AV61</accession>
<feature type="non-terminal residue" evidence="1">
    <location>
        <position position="1"/>
    </location>
</feature>
<gene>
    <name evidence="1" type="ORF">MHBO_005115</name>
</gene>
<organism evidence="1 2">
    <name type="scientific">Bonamia ostreae</name>
    <dbReference type="NCBI Taxonomy" id="126728"/>
    <lineage>
        <taxon>Eukaryota</taxon>
        <taxon>Sar</taxon>
        <taxon>Rhizaria</taxon>
        <taxon>Endomyxa</taxon>
        <taxon>Ascetosporea</taxon>
        <taxon>Haplosporida</taxon>
        <taxon>Bonamia</taxon>
    </lineage>
</organism>
<keyword evidence="2" id="KW-1185">Reference proteome</keyword>
<name>A0ABV2AV61_9EUKA</name>
<sequence>FAEGDILILTTATDPEQRSWVNNGGNASTAADFEQLSSAYDSTEIKNLFSAGTGLAYSDGAYSITNGGVDTTQLADDSVTAGKIDATVAGDGLAQNVDGSLEVNVDDSTIEITTDAINVKDGGITEAKLSTAVQNKLANSYAETVGDGTATSFSITHSLDSNDIM</sequence>